<comment type="caution">
    <text evidence="1">The sequence shown here is derived from an EMBL/GenBank/DDBJ whole genome shotgun (WGS) entry which is preliminary data.</text>
</comment>
<sequence length="121" mass="13750">MTGAQSTGPFAHWADKGNLSEPDFRLLMRIIDLWAVETLNCKIREAPASAGTIRSQNTTIKWCDSTESILNLAIQAFPLPRQEEAMQLNLYYVTSTVYQPLQARKHQSLNWWGIEARLQVS</sequence>
<gene>
    <name evidence="1" type="ORF">HJG60_010641</name>
</gene>
<dbReference type="EMBL" id="JABVXQ010000004">
    <property type="protein sequence ID" value="KAF6114701.1"/>
    <property type="molecule type" value="Genomic_DNA"/>
</dbReference>
<name>A0A834EF02_9CHIR</name>
<accession>A0A834EF02</accession>
<organism evidence="1 2">
    <name type="scientific">Phyllostomus discolor</name>
    <name type="common">pale spear-nosed bat</name>
    <dbReference type="NCBI Taxonomy" id="89673"/>
    <lineage>
        <taxon>Eukaryota</taxon>
        <taxon>Metazoa</taxon>
        <taxon>Chordata</taxon>
        <taxon>Craniata</taxon>
        <taxon>Vertebrata</taxon>
        <taxon>Euteleostomi</taxon>
        <taxon>Mammalia</taxon>
        <taxon>Eutheria</taxon>
        <taxon>Laurasiatheria</taxon>
        <taxon>Chiroptera</taxon>
        <taxon>Yangochiroptera</taxon>
        <taxon>Phyllostomidae</taxon>
        <taxon>Phyllostominae</taxon>
        <taxon>Phyllostomus</taxon>
    </lineage>
</organism>
<dbReference type="Proteomes" id="UP000664940">
    <property type="component" value="Unassembled WGS sequence"/>
</dbReference>
<reference evidence="1 2" key="1">
    <citation type="journal article" date="2020" name="Nature">
        <title>Six reference-quality genomes reveal evolution of bat adaptations.</title>
        <authorList>
            <person name="Jebb D."/>
            <person name="Huang Z."/>
            <person name="Pippel M."/>
            <person name="Hughes G.M."/>
            <person name="Lavrichenko K."/>
            <person name="Devanna P."/>
            <person name="Winkler S."/>
            <person name="Jermiin L.S."/>
            <person name="Skirmuntt E.C."/>
            <person name="Katzourakis A."/>
            <person name="Burkitt-Gray L."/>
            <person name="Ray D.A."/>
            <person name="Sullivan K.A.M."/>
            <person name="Roscito J.G."/>
            <person name="Kirilenko B.M."/>
            <person name="Davalos L.M."/>
            <person name="Corthals A.P."/>
            <person name="Power M.L."/>
            <person name="Jones G."/>
            <person name="Ransome R.D."/>
            <person name="Dechmann D.K.N."/>
            <person name="Locatelli A.G."/>
            <person name="Puechmaille S.J."/>
            <person name="Fedrigo O."/>
            <person name="Jarvis E.D."/>
            <person name="Hiller M."/>
            <person name="Vernes S.C."/>
            <person name="Myers E.W."/>
            <person name="Teeling E.C."/>
        </authorList>
    </citation>
    <scope>NUCLEOTIDE SEQUENCE [LARGE SCALE GENOMIC DNA]</scope>
    <source>
        <strain evidence="1">Bat1K_MPI-CBG_1</strain>
    </source>
</reference>
<protein>
    <submittedName>
        <fullName evidence="1">Uncharacterized protein</fullName>
    </submittedName>
</protein>
<dbReference type="AlphaFoldDB" id="A0A834EF02"/>
<evidence type="ECO:0000313" key="2">
    <source>
        <dbReference type="Proteomes" id="UP000664940"/>
    </source>
</evidence>
<evidence type="ECO:0000313" key="1">
    <source>
        <dbReference type="EMBL" id="KAF6114701.1"/>
    </source>
</evidence>
<proteinExistence type="predicted"/>